<reference evidence="1 2" key="1">
    <citation type="submission" date="2019-06" db="EMBL/GenBank/DDBJ databases">
        <title>Sorghum-associated microbial communities from plants grown in Nebraska, USA.</title>
        <authorList>
            <person name="Schachtman D."/>
        </authorList>
    </citation>
    <scope>NUCLEOTIDE SEQUENCE [LARGE SCALE GENOMIC DNA]</scope>
    <source>
        <strain evidence="1 2">1225</strain>
    </source>
</reference>
<dbReference type="OrthoDB" id="8411579at2"/>
<sequence length="87" mass="9576">MTSPEQFIERVITGLRDISPRDTVELGVLHGFAVDAAQSDTPKLAAFLSSLDGLEAFCAEQHRLPEIIQPVSVDGSEWRFVRAFSSD</sequence>
<evidence type="ECO:0000313" key="1">
    <source>
        <dbReference type="EMBL" id="TWF47534.1"/>
    </source>
</evidence>
<accession>A0A561QAZ7</accession>
<protein>
    <submittedName>
        <fullName evidence="1">Uncharacterized protein</fullName>
    </submittedName>
</protein>
<dbReference type="Proteomes" id="UP000320653">
    <property type="component" value="Unassembled WGS sequence"/>
</dbReference>
<organism evidence="1 2">
    <name type="scientific">Neorhizobium alkalisoli</name>
    <dbReference type="NCBI Taxonomy" id="528178"/>
    <lineage>
        <taxon>Bacteria</taxon>
        <taxon>Pseudomonadati</taxon>
        <taxon>Pseudomonadota</taxon>
        <taxon>Alphaproteobacteria</taxon>
        <taxon>Hyphomicrobiales</taxon>
        <taxon>Rhizobiaceae</taxon>
        <taxon>Rhizobium/Agrobacterium group</taxon>
        <taxon>Neorhizobium</taxon>
    </lineage>
</organism>
<dbReference type="EMBL" id="VIWP01000011">
    <property type="protein sequence ID" value="TWF47534.1"/>
    <property type="molecule type" value="Genomic_DNA"/>
</dbReference>
<name>A0A561QAZ7_9HYPH</name>
<keyword evidence="2" id="KW-1185">Reference proteome</keyword>
<dbReference type="AlphaFoldDB" id="A0A561QAZ7"/>
<gene>
    <name evidence="1" type="ORF">FHW37_11135</name>
</gene>
<proteinExistence type="predicted"/>
<comment type="caution">
    <text evidence="1">The sequence shown here is derived from an EMBL/GenBank/DDBJ whole genome shotgun (WGS) entry which is preliminary data.</text>
</comment>
<dbReference type="RefSeq" id="WP_145642327.1">
    <property type="nucleotide sequence ID" value="NZ_VIWP01000011.1"/>
</dbReference>
<evidence type="ECO:0000313" key="2">
    <source>
        <dbReference type="Proteomes" id="UP000320653"/>
    </source>
</evidence>